<evidence type="ECO:0000256" key="10">
    <source>
        <dbReference type="ARBA" id="ARBA00049248"/>
    </source>
</evidence>
<comment type="catalytic activity">
    <reaction evidence="10">
        <text>L-ornithine + NADH + O2 = N(5)-hydroxy-L-ornithine + NAD(+) + H2O</text>
        <dbReference type="Rhea" id="RHEA:41512"/>
        <dbReference type="ChEBI" id="CHEBI:15377"/>
        <dbReference type="ChEBI" id="CHEBI:15379"/>
        <dbReference type="ChEBI" id="CHEBI:46911"/>
        <dbReference type="ChEBI" id="CHEBI:57540"/>
        <dbReference type="ChEBI" id="CHEBI:57945"/>
        <dbReference type="ChEBI" id="CHEBI:78275"/>
        <dbReference type="EC" id="1.14.13.196"/>
    </reaction>
</comment>
<evidence type="ECO:0000256" key="4">
    <source>
        <dbReference type="ARBA" id="ARBA00012881"/>
    </source>
</evidence>
<keyword evidence="7" id="KW-0521">NADP</keyword>
<dbReference type="PRINTS" id="PR00368">
    <property type="entry name" value="FADPNR"/>
</dbReference>
<evidence type="ECO:0000313" key="12">
    <source>
        <dbReference type="Proteomes" id="UP000053259"/>
    </source>
</evidence>
<evidence type="ECO:0000256" key="5">
    <source>
        <dbReference type="ARBA" id="ARBA00022630"/>
    </source>
</evidence>
<dbReference type="GeneID" id="27309049"/>
<comment type="similarity">
    <text evidence="3">Belongs to the lysine N(6)-hydroxylase/L-ornithine N(5)-oxygenase family.</text>
</comment>
<evidence type="ECO:0000256" key="3">
    <source>
        <dbReference type="ARBA" id="ARBA00007588"/>
    </source>
</evidence>
<evidence type="ECO:0000256" key="1">
    <source>
        <dbReference type="ARBA" id="ARBA00001974"/>
    </source>
</evidence>
<dbReference type="InterPro" id="IPR025700">
    <property type="entry name" value="Lys/Orn_oxygenase"/>
</dbReference>
<dbReference type="HOGENOM" id="CLU_020931_2_0_1"/>
<dbReference type="OrthoDB" id="3519933at2759"/>
<keyword evidence="6" id="KW-0274">FAD</keyword>
<dbReference type="EC" id="1.14.13.196" evidence="4"/>
<keyword evidence="8" id="KW-0560">Oxidoreductase</keyword>
<comment type="catalytic activity">
    <reaction evidence="9">
        <text>L-ornithine + NADPH + O2 = N(5)-hydroxy-L-ornithine + NADP(+) + H2O</text>
        <dbReference type="Rhea" id="RHEA:41508"/>
        <dbReference type="ChEBI" id="CHEBI:15377"/>
        <dbReference type="ChEBI" id="CHEBI:15379"/>
        <dbReference type="ChEBI" id="CHEBI:46911"/>
        <dbReference type="ChEBI" id="CHEBI:57783"/>
        <dbReference type="ChEBI" id="CHEBI:58349"/>
        <dbReference type="ChEBI" id="CHEBI:78275"/>
        <dbReference type="EC" id="1.14.13.196"/>
    </reaction>
</comment>
<sequence length="514" mass="57964">MSPYAIHSTNFEEVHVNGSGGYSNGANAEFFLDNFEKGNRSYLQPTDENELHDLVCVGFGPASLAIAIALHDSLEKEGLGSSENGPKVAFLEQQPRFAWHAGMLLEGSKMQISFIKDMATLRNPRSSFTFLNYLHTKGRLVQFSNLDTFLPLRIEFEDYLRWCAEWFDDVAHYNQEVLEVRPEKSWKGTQQIDSFAVVSRNKHTGAISTRKAKYVVLAAGGRPNIPRLFPEQHPRLLHSSKFAYQIQNMLPERNAPYKIAVVGGGQSAAEIFNNLHSRYPNCHTRLILKSFALKPSDDSPFVNEIFDPDRVQPFFNQPAEKRAAMILNNRLTNYGVVRLELIEHLYETLYMQRLVQPDEERWQHRILNNSNIVAVDAETSERLTLQIERDGQLTGHDFDAVILATGYARDMHEDFLAPARYLMPGGDAPGKTWEVERDYRVIFEEGAISSDAGVFLQGCCESTHGLADSLLSILAVRGGEIVQSIFGNKFSRDARIGQFDSITGEPTLAVKPIY</sequence>
<evidence type="ECO:0000256" key="6">
    <source>
        <dbReference type="ARBA" id="ARBA00022827"/>
    </source>
</evidence>
<dbReference type="Proteomes" id="UP000053259">
    <property type="component" value="Unassembled WGS sequence"/>
</dbReference>
<organism evidence="11 12">
    <name type="scientific">Verruconis gallopava</name>
    <dbReference type="NCBI Taxonomy" id="253628"/>
    <lineage>
        <taxon>Eukaryota</taxon>
        <taxon>Fungi</taxon>
        <taxon>Dikarya</taxon>
        <taxon>Ascomycota</taxon>
        <taxon>Pezizomycotina</taxon>
        <taxon>Dothideomycetes</taxon>
        <taxon>Pleosporomycetidae</taxon>
        <taxon>Venturiales</taxon>
        <taxon>Sympoventuriaceae</taxon>
        <taxon>Verruconis</taxon>
    </lineage>
</organism>
<dbReference type="InterPro" id="IPR036188">
    <property type="entry name" value="FAD/NAD-bd_sf"/>
</dbReference>
<comment type="cofactor">
    <cofactor evidence="1">
        <name>FAD</name>
        <dbReference type="ChEBI" id="CHEBI:57692"/>
    </cofactor>
</comment>
<reference evidence="11 12" key="1">
    <citation type="submission" date="2015-01" db="EMBL/GenBank/DDBJ databases">
        <title>The Genome Sequence of Ochroconis gallopava CBS43764.</title>
        <authorList>
            <consortium name="The Broad Institute Genomics Platform"/>
            <person name="Cuomo C."/>
            <person name="de Hoog S."/>
            <person name="Gorbushina A."/>
            <person name="Stielow B."/>
            <person name="Teixiera M."/>
            <person name="Abouelleil A."/>
            <person name="Chapman S.B."/>
            <person name="Priest M."/>
            <person name="Young S.K."/>
            <person name="Wortman J."/>
            <person name="Nusbaum C."/>
            <person name="Birren B."/>
        </authorList>
    </citation>
    <scope>NUCLEOTIDE SEQUENCE [LARGE SCALE GENOMIC DNA]</scope>
    <source>
        <strain evidence="11 12">CBS 43764</strain>
    </source>
</reference>
<evidence type="ECO:0000256" key="8">
    <source>
        <dbReference type="ARBA" id="ARBA00023002"/>
    </source>
</evidence>
<keyword evidence="12" id="KW-1185">Reference proteome</keyword>
<evidence type="ECO:0000256" key="9">
    <source>
        <dbReference type="ARBA" id="ARBA00047598"/>
    </source>
</evidence>
<dbReference type="InParanoid" id="A0A0D2BA38"/>
<comment type="pathway">
    <text evidence="2">Siderophore biosynthesis.</text>
</comment>
<evidence type="ECO:0000313" key="11">
    <source>
        <dbReference type="EMBL" id="KIW08144.1"/>
    </source>
</evidence>
<keyword evidence="5" id="KW-0285">Flavoprotein</keyword>
<proteinExistence type="inferred from homology"/>
<dbReference type="VEuPathDB" id="FungiDB:PV09_01076"/>
<dbReference type="PANTHER" id="PTHR42802">
    <property type="entry name" value="MONOOXYGENASE"/>
    <property type="match status" value="1"/>
</dbReference>
<dbReference type="RefSeq" id="XP_016218013.1">
    <property type="nucleotide sequence ID" value="XM_016353918.1"/>
</dbReference>
<dbReference type="SUPFAM" id="SSF51905">
    <property type="entry name" value="FAD/NAD(P)-binding domain"/>
    <property type="match status" value="2"/>
</dbReference>
<dbReference type="EMBL" id="KN847531">
    <property type="protein sequence ID" value="KIW08144.1"/>
    <property type="molecule type" value="Genomic_DNA"/>
</dbReference>
<dbReference type="PANTHER" id="PTHR42802:SF1">
    <property type="entry name" value="L-ORNITHINE N(5)-MONOOXYGENASE"/>
    <property type="match status" value="1"/>
</dbReference>
<name>A0A0D2BA38_9PEZI</name>
<dbReference type="Gene3D" id="3.50.50.60">
    <property type="entry name" value="FAD/NAD(P)-binding domain"/>
    <property type="match status" value="1"/>
</dbReference>
<dbReference type="GO" id="GO:0016491">
    <property type="term" value="F:oxidoreductase activity"/>
    <property type="evidence" value="ECO:0007669"/>
    <property type="project" value="UniProtKB-KW"/>
</dbReference>
<accession>A0A0D2BA38</accession>
<dbReference type="STRING" id="253628.A0A0D2BA38"/>
<gene>
    <name evidence="11" type="ORF">PV09_01076</name>
</gene>
<protein>
    <recommendedName>
        <fullName evidence="4">L-ornithine N(5)-monooxygenase [NAD(P)H]</fullName>
        <ecNumber evidence="4">1.14.13.196</ecNumber>
    </recommendedName>
</protein>
<evidence type="ECO:0000256" key="7">
    <source>
        <dbReference type="ARBA" id="ARBA00022857"/>
    </source>
</evidence>
<dbReference type="Pfam" id="PF13434">
    <property type="entry name" value="Lys_Orn_oxgnase"/>
    <property type="match status" value="1"/>
</dbReference>
<evidence type="ECO:0000256" key="2">
    <source>
        <dbReference type="ARBA" id="ARBA00004924"/>
    </source>
</evidence>
<dbReference type="GO" id="GO:0006879">
    <property type="term" value="P:intracellular iron ion homeostasis"/>
    <property type="evidence" value="ECO:0007669"/>
    <property type="project" value="TreeGrafter"/>
</dbReference>
<dbReference type="AlphaFoldDB" id="A0A0D2BA38"/>